<comment type="caution">
    <text evidence="1">The sequence shown here is derived from an EMBL/GenBank/DDBJ whole genome shotgun (WGS) entry which is preliminary data.</text>
</comment>
<reference evidence="1 2" key="1">
    <citation type="submission" date="2021-06" db="EMBL/GenBank/DDBJ databases">
        <authorList>
            <person name="Palmer J.M."/>
        </authorList>
    </citation>
    <scope>NUCLEOTIDE SEQUENCE [LARGE SCALE GENOMIC DNA]</scope>
    <source>
        <strain evidence="1 2">XC_2019</strain>
        <tissue evidence="1">Muscle</tissue>
    </source>
</reference>
<dbReference type="Proteomes" id="UP001434883">
    <property type="component" value="Unassembled WGS sequence"/>
</dbReference>
<name>A0ABV0RRD5_9TELE</name>
<accession>A0ABV0RRD5</accession>
<evidence type="ECO:0000313" key="1">
    <source>
        <dbReference type="EMBL" id="MEQ2209947.1"/>
    </source>
</evidence>
<feature type="non-terminal residue" evidence="1">
    <location>
        <position position="1"/>
    </location>
</feature>
<gene>
    <name evidence="1" type="ORF">XENOCAPTIV_006355</name>
</gene>
<sequence>FLPVGPQTVRPLELGPLQWRRALQPQHFFALTRPVITRYFVSSDSGSGKPFIPVTTINMQTCQYRPTVPPVFPPSIPPSCPQSHTLDSIAMSPRPVALAWRPTLLSPR</sequence>
<feature type="non-terminal residue" evidence="1">
    <location>
        <position position="108"/>
    </location>
</feature>
<evidence type="ECO:0000313" key="2">
    <source>
        <dbReference type="Proteomes" id="UP001434883"/>
    </source>
</evidence>
<proteinExistence type="predicted"/>
<keyword evidence="2" id="KW-1185">Reference proteome</keyword>
<protein>
    <submittedName>
        <fullName evidence="1">Uncharacterized protein</fullName>
    </submittedName>
</protein>
<organism evidence="1 2">
    <name type="scientific">Xenoophorus captivus</name>
    <dbReference type="NCBI Taxonomy" id="1517983"/>
    <lineage>
        <taxon>Eukaryota</taxon>
        <taxon>Metazoa</taxon>
        <taxon>Chordata</taxon>
        <taxon>Craniata</taxon>
        <taxon>Vertebrata</taxon>
        <taxon>Euteleostomi</taxon>
        <taxon>Actinopterygii</taxon>
        <taxon>Neopterygii</taxon>
        <taxon>Teleostei</taxon>
        <taxon>Neoteleostei</taxon>
        <taxon>Acanthomorphata</taxon>
        <taxon>Ovalentaria</taxon>
        <taxon>Atherinomorphae</taxon>
        <taxon>Cyprinodontiformes</taxon>
        <taxon>Goodeidae</taxon>
        <taxon>Xenoophorus</taxon>
    </lineage>
</organism>
<dbReference type="EMBL" id="JAHRIN010052115">
    <property type="protein sequence ID" value="MEQ2209947.1"/>
    <property type="molecule type" value="Genomic_DNA"/>
</dbReference>